<dbReference type="InterPro" id="IPR024775">
    <property type="entry name" value="DinB-like"/>
</dbReference>
<proteinExistence type="predicted"/>
<accession>A0A1A9HXF1</accession>
<dbReference type="RefSeq" id="WP_067751354.1">
    <property type="nucleotide sequence ID" value="NZ_CP015772.1"/>
</dbReference>
<dbReference type="STRING" id="1176587.A8C56_02015"/>
<gene>
    <name evidence="2" type="ORF">A8C56_02015</name>
</gene>
<dbReference type="AlphaFoldDB" id="A0A1A9HXF1"/>
<reference evidence="2 3" key="1">
    <citation type="submission" date="2016-05" db="EMBL/GenBank/DDBJ databases">
        <title>Niabella ginsenosidivorans BS26 whole genome sequencing.</title>
        <authorList>
            <person name="Im W.T."/>
            <person name="Siddiqi M.Z."/>
        </authorList>
    </citation>
    <scope>NUCLEOTIDE SEQUENCE [LARGE SCALE GENOMIC DNA]</scope>
    <source>
        <strain evidence="2 3">BS26</strain>
    </source>
</reference>
<dbReference type="Gene3D" id="1.20.120.450">
    <property type="entry name" value="dinb family like domain"/>
    <property type="match status" value="1"/>
</dbReference>
<keyword evidence="3" id="KW-1185">Reference proteome</keyword>
<name>A0A1A9HXF1_9BACT</name>
<feature type="domain" description="DinB-like" evidence="1">
    <location>
        <begin position="9"/>
        <end position="144"/>
    </location>
</feature>
<dbReference type="SUPFAM" id="SSF109854">
    <property type="entry name" value="DinB/YfiT-like putative metalloenzymes"/>
    <property type="match status" value="1"/>
</dbReference>
<organism evidence="2 3">
    <name type="scientific">Niabella ginsenosidivorans</name>
    <dbReference type="NCBI Taxonomy" id="1176587"/>
    <lineage>
        <taxon>Bacteria</taxon>
        <taxon>Pseudomonadati</taxon>
        <taxon>Bacteroidota</taxon>
        <taxon>Chitinophagia</taxon>
        <taxon>Chitinophagales</taxon>
        <taxon>Chitinophagaceae</taxon>
        <taxon>Niabella</taxon>
    </lineage>
</organism>
<evidence type="ECO:0000259" key="1">
    <source>
        <dbReference type="Pfam" id="PF12867"/>
    </source>
</evidence>
<evidence type="ECO:0000313" key="3">
    <source>
        <dbReference type="Proteomes" id="UP000077667"/>
    </source>
</evidence>
<dbReference type="EMBL" id="CP015772">
    <property type="protein sequence ID" value="ANH79913.1"/>
    <property type="molecule type" value="Genomic_DNA"/>
</dbReference>
<dbReference type="Proteomes" id="UP000077667">
    <property type="component" value="Chromosome"/>
</dbReference>
<dbReference type="KEGG" id="nia:A8C56_02015"/>
<protein>
    <recommendedName>
        <fullName evidence="1">DinB-like domain-containing protein</fullName>
    </recommendedName>
</protein>
<dbReference type="InterPro" id="IPR034660">
    <property type="entry name" value="DinB/YfiT-like"/>
</dbReference>
<dbReference type="Pfam" id="PF12867">
    <property type="entry name" value="DinB_2"/>
    <property type="match status" value="1"/>
</dbReference>
<sequence>MYIFDIINSTRQKAIAIINETSLGDLNRIPSGFNNNIAWNFGHLVVSGYSLVFRATQADPDFLIPHLDQYRKGTRPETPVTTATIRELIELSNTFTPAVRDAVNSNRFASIAEYTTDTFGVPVTTIEDMITTVALHDAVHCQIIRDYKRILNTEK</sequence>
<dbReference type="OrthoDB" id="4295522at2"/>
<evidence type="ECO:0000313" key="2">
    <source>
        <dbReference type="EMBL" id="ANH79913.1"/>
    </source>
</evidence>